<keyword evidence="1" id="KW-0812">Transmembrane</keyword>
<feature type="transmembrane region" description="Helical" evidence="1">
    <location>
        <begin position="82"/>
        <end position="105"/>
    </location>
</feature>
<comment type="caution">
    <text evidence="2">The sequence shown here is derived from an EMBL/GenBank/DDBJ whole genome shotgun (WGS) entry which is preliminary data.</text>
</comment>
<name>A0AAD3T311_NEPGR</name>
<gene>
    <name evidence="2" type="ORF">Nepgr_023528</name>
</gene>
<reference evidence="2" key="1">
    <citation type="submission" date="2023-05" db="EMBL/GenBank/DDBJ databases">
        <title>Nepenthes gracilis genome sequencing.</title>
        <authorList>
            <person name="Fukushima K."/>
        </authorList>
    </citation>
    <scope>NUCLEOTIDE SEQUENCE</scope>
    <source>
        <strain evidence="2">SING2019-196</strain>
    </source>
</reference>
<keyword evidence="3" id="KW-1185">Reference proteome</keyword>
<dbReference type="InterPro" id="IPR036749">
    <property type="entry name" value="Expansin_CBD_sf"/>
</dbReference>
<protein>
    <submittedName>
        <fullName evidence="2">Uncharacterized protein</fullName>
    </submittedName>
</protein>
<dbReference type="Proteomes" id="UP001279734">
    <property type="component" value="Unassembled WGS sequence"/>
</dbReference>
<organism evidence="2 3">
    <name type="scientific">Nepenthes gracilis</name>
    <name type="common">Slender pitcher plant</name>
    <dbReference type="NCBI Taxonomy" id="150966"/>
    <lineage>
        <taxon>Eukaryota</taxon>
        <taxon>Viridiplantae</taxon>
        <taxon>Streptophyta</taxon>
        <taxon>Embryophyta</taxon>
        <taxon>Tracheophyta</taxon>
        <taxon>Spermatophyta</taxon>
        <taxon>Magnoliopsida</taxon>
        <taxon>eudicotyledons</taxon>
        <taxon>Gunneridae</taxon>
        <taxon>Pentapetalae</taxon>
        <taxon>Caryophyllales</taxon>
        <taxon>Nepenthaceae</taxon>
        <taxon>Nepenthes</taxon>
    </lineage>
</organism>
<dbReference type="AlphaFoldDB" id="A0AAD3T311"/>
<evidence type="ECO:0000313" key="3">
    <source>
        <dbReference type="Proteomes" id="UP001279734"/>
    </source>
</evidence>
<keyword evidence="1" id="KW-1133">Transmembrane helix</keyword>
<dbReference type="EMBL" id="BSYO01000023">
    <property type="protein sequence ID" value="GMH21686.1"/>
    <property type="molecule type" value="Genomic_DNA"/>
</dbReference>
<proteinExistence type="predicted"/>
<evidence type="ECO:0000313" key="2">
    <source>
        <dbReference type="EMBL" id="GMH21686.1"/>
    </source>
</evidence>
<dbReference type="Gene3D" id="2.60.40.760">
    <property type="entry name" value="Expansin, cellulose-binding-like domain"/>
    <property type="match status" value="1"/>
</dbReference>
<sequence>MRHNRASCQRIAPATTIGIAVPVYSSPQLIPPHLTTPPTKRLLTVRVAPLSNCLLICLWISILRLDLLIYSSTPKAFSCFGFFRWLFGLAPLNAGAAVRVGFVVAMCMEESSKKPNYLAIKVLFQGGQIETVVMEVAPIRVPNWIFMSRN</sequence>
<evidence type="ECO:0000256" key="1">
    <source>
        <dbReference type="SAM" id="Phobius"/>
    </source>
</evidence>
<accession>A0AAD3T311</accession>
<feature type="transmembrane region" description="Helical" evidence="1">
    <location>
        <begin position="43"/>
        <end position="62"/>
    </location>
</feature>
<keyword evidence="1" id="KW-0472">Membrane</keyword>